<dbReference type="PANTHER" id="PTHR30385:SF4">
    <property type="entry name" value="RNA POLYMERASE SIGMA-E FACTOR"/>
    <property type="match status" value="1"/>
</dbReference>
<evidence type="ECO:0000313" key="8">
    <source>
        <dbReference type="EMBL" id="PYI37272.1"/>
    </source>
</evidence>
<name>A0A2V5IPE0_9MICC</name>
<keyword evidence="4" id="KW-0804">Transcription</keyword>
<keyword evidence="9" id="KW-1185">Reference proteome</keyword>
<dbReference type="Pfam" id="PF04545">
    <property type="entry name" value="Sigma70_r4"/>
    <property type="match status" value="1"/>
</dbReference>
<accession>A0A2V5IPE0</accession>
<feature type="domain" description="RNA polymerase sigma-70 region 2" evidence="6">
    <location>
        <begin position="37"/>
        <end position="105"/>
    </location>
</feature>
<dbReference type="GO" id="GO:0016987">
    <property type="term" value="F:sigma factor activity"/>
    <property type="evidence" value="ECO:0007669"/>
    <property type="project" value="UniProtKB-KW"/>
</dbReference>
<gene>
    <name evidence="8" type="ORF">CVS30_16265</name>
</gene>
<sequence length="254" mass="28457">MVAVARTVYPVHNPVSLEQSAPEFNQGLDQERTELALAHLGLADGMAHRYWNAGSDWCDIQQVARLGLLKAAIRFRMDTESNFVAFAVPTICGEIKRYLRDHGWTVRPPRRVQELRQELRLTTPELAQQLGREPTLAELAGALAVGTRDIEEALLSESSVRPQSLDATGPADDGSALCERLGSDDDDFARVDERVSLNCALRGLTPWERRLLSLRFQEEMKQQDIADLLNISQMQVSRALTTLLAKLRRRLDGN</sequence>
<dbReference type="Gene3D" id="1.10.10.10">
    <property type="entry name" value="Winged helix-like DNA-binding domain superfamily/Winged helix DNA-binding domain"/>
    <property type="match status" value="2"/>
</dbReference>
<keyword evidence="2" id="KW-0731">Sigma factor</keyword>
<keyword evidence="1" id="KW-0805">Transcription regulation</keyword>
<evidence type="ECO:0000259" key="5">
    <source>
        <dbReference type="Pfam" id="PF04539"/>
    </source>
</evidence>
<dbReference type="AlphaFoldDB" id="A0A2V5IPE0"/>
<protein>
    <submittedName>
        <fullName evidence="8">RNA polymerase subunit sigma-28</fullName>
    </submittedName>
</protein>
<dbReference type="GO" id="GO:0006352">
    <property type="term" value="P:DNA-templated transcription initiation"/>
    <property type="evidence" value="ECO:0007669"/>
    <property type="project" value="InterPro"/>
</dbReference>
<feature type="domain" description="RNA polymerase sigma-70 region 3" evidence="5">
    <location>
        <begin position="114"/>
        <end position="167"/>
    </location>
</feature>
<dbReference type="InterPro" id="IPR007627">
    <property type="entry name" value="RNA_pol_sigma70_r2"/>
</dbReference>
<dbReference type="InterPro" id="IPR014284">
    <property type="entry name" value="RNA_pol_sigma-70_dom"/>
</dbReference>
<evidence type="ECO:0000259" key="7">
    <source>
        <dbReference type="Pfam" id="PF04545"/>
    </source>
</evidence>
<evidence type="ECO:0000256" key="4">
    <source>
        <dbReference type="ARBA" id="ARBA00023163"/>
    </source>
</evidence>
<dbReference type="InterPro" id="IPR036388">
    <property type="entry name" value="WH-like_DNA-bd_sf"/>
</dbReference>
<dbReference type="InterPro" id="IPR013325">
    <property type="entry name" value="RNA_pol_sigma_r2"/>
</dbReference>
<dbReference type="Pfam" id="PF04539">
    <property type="entry name" value="Sigma70_r3"/>
    <property type="match status" value="1"/>
</dbReference>
<evidence type="ECO:0000313" key="9">
    <source>
        <dbReference type="Proteomes" id="UP000247980"/>
    </source>
</evidence>
<organism evidence="8 9">
    <name type="scientific">Arthrobacter psychrolactophilus</name>
    <dbReference type="NCBI Taxonomy" id="92442"/>
    <lineage>
        <taxon>Bacteria</taxon>
        <taxon>Bacillati</taxon>
        <taxon>Actinomycetota</taxon>
        <taxon>Actinomycetes</taxon>
        <taxon>Micrococcales</taxon>
        <taxon>Micrococcaceae</taxon>
        <taxon>Arthrobacter</taxon>
    </lineage>
</organism>
<dbReference type="Pfam" id="PF04542">
    <property type="entry name" value="Sigma70_r2"/>
    <property type="match status" value="1"/>
</dbReference>
<dbReference type="CDD" id="cd06171">
    <property type="entry name" value="Sigma70_r4"/>
    <property type="match status" value="1"/>
</dbReference>
<evidence type="ECO:0000256" key="1">
    <source>
        <dbReference type="ARBA" id="ARBA00023015"/>
    </source>
</evidence>
<keyword evidence="3" id="KW-0238">DNA-binding</keyword>
<dbReference type="SUPFAM" id="SSF88659">
    <property type="entry name" value="Sigma3 and sigma4 domains of RNA polymerase sigma factors"/>
    <property type="match status" value="2"/>
</dbReference>
<evidence type="ECO:0000259" key="6">
    <source>
        <dbReference type="Pfam" id="PF04542"/>
    </source>
</evidence>
<dbReference type="NCBIfam" id="TIGR02937">
    <property type="entry name" value="sigma70-ECF"/>
    <property type="match status" value="1"/>
</dbReference>
<dbReference type="InterPro" id="IPR007630">
    <property type="entry name" value="RNA_pol_sigma70_r4"/>
</dbReference>
<dbReference type="Proteomes" id="UP000247980">
    <property type="component" value="Unassembled WGS sequence"/>
</dbReference>
<dbReference type="InterPro" id="IPR013324">
    <property type="entry name" value="RNA_pol_sigma_r3/r4-like"/>
</dbReference>
<dbReference type="GO" id="GO:0003677">
    <property type="term" value="F:DNA binding"/>
    <property type="evidence" value="ECO:0007669"/>
    <property type="project" value="UniProtKB-KW"/>
</dbReference>
<dbReference type="InterPro" id="IPR007624">
    <property type="entry name" value="RNA_pol_sigma70_r3"/>
</dbReference>
<feature type="domain" description="RNA polymerase sigma-70 region 4" evidence="7">
    <location>
        <begin position="200"/>
        <end position="248"/>
    </location>
</feature>
<dbReference type="EMBL" id="QJVC01000025">
    <property type="protein sequence ID" value="PYI37272.1"/>
    <property type="molecule type" value="Genomic_DNA"/>
</dbReference>
<dbReference type="Gene3D" id="1.20.120.1810">
    <property type="match status" value="1"/>
</dbReference>
<evidence type="ECO:0000256" key="3">
    <source>
        <dbReference type="ARBA" id="ARBA00023125"/>
    </source>
</evidence>
<comment type="caution">
    <text evidence="8">The sequence shown here is derived from an EMBL/GenBank/DDBJ whole genome shotgun (WGS) entry which is preliminary data.</text>
</comment>
<reference evidence="8 9" key="1">
    <citation type="submission" date="2018-05" db="EMBL/GenBank/DDBJ databases">
        <title>Genetic diversity of glacier-inhabiting Cryobacterium bacteria in China and description of Cryobacterium mengkeensis sp. nov. and Arthrobacter glacialis sp. nov.</title>
        <authorList>
            <person name="Liu Q."/>
            <person name="Xin Y.-H."/>
        </authorList>
    </citation>
    <scope>NUCLEOTIDE SEQUENCE [LARGE SCALE GENOMIC DNA]</scope>
    <source>
        <strain evidence="8 9">B7</strain>
    </source>
</reference>
<dbReference type="PANTHER" id="PTHR30385">
    <property type="entry name" value="SIGMA FACTOR F FLAGELLAR"/>
    <property type="match status" value="1"/>
</dbReference>
<evidence type="ECO:0000256" key="2">
    <source>
        <dbReference type="ARBA" id="ARBA00023082"/>
    </source>
</evidence>
<dbReference type="SUPFAM" id="SSF88946">
    <property type="entry name" value="Sigma2 domain of RNA polymerase sigma factors"/>
    <property type="match status" value="1"/>
</dbReference>
<proteinExistence type="predicted"/>